<organism evidence="2 3">
    <name type="scientific">Mucuna pruriens</name>
    <name type="common">Velvet bean</name>
    <name type="synonym">Dolichos pruriens</name>
    <dbReference type="NCBI Taxonomy" id="157652"/>
    <lineage>
        <taxon>Eukaryota</taxon>
        <taxon>Viridiplantae</taxon>
        <taxon>Streptophyta</taxon>
        <taxon>Embryophyta</taxon>
        <taxon>Tracheophyta</taxon>
        <taxon>Spermatophyta</taxon>
        <taxon>Magnoliopsida</taxon>
        <taxon>eudicotyledons</taxon>
        <taxon>Gunneridae</taxon>
        <taxon>Pentapetalae</taxon>
        <taxon>rosids</taxon>
        <taxon>fabids</taxon>
        <taxon>Fabales</taxon>
        <taxon>Fabaceae</taxon>
        <taxon>Papilionoideae</taxon>
        <taxon>50 kb inversion clade</taxon>
        <taxon>NPAAA clade</taxon>
        <taxon>indigoferoid/millettioid clade</taxon>
        <taxon>Phaseoleae</taxon>
        <taxon>Mucuna</taxon>
    </lineage>
</organism>
<evidence type="ECO:0000256" key="1">
    <source>
        <dbReference type="SAM" id="MobiDB-lite"/>
    </source>
</evidence>
<dbReference type="Proteomes" id="UP000257109">
    <property type="component" value="Unassembled WGS sequence"/>
</dbReference>
<comment type="caution">
    <text evidence="2">The sequence shown here is derived from an EMBL/GenBank/DDBJ whole genome shotgun (WGS) entry which is preliminary data.</text>
</comment>
<protein>
    <recommendedName>
        <fullName evidence="4">Retrotransposon gag domain-containing protein</fullName>
    </recommendedName>
</protein>
<dbReference type="EMBL" id="QJKJ01009271">
    <property type="protein sequence ID" value="RDX77146.1"/>
    <property type="molecule type" value="Genomic_DNA"/>
</dbReference>
<evidence type="ECO:0000313" key="2">
    <source>
        <dbReference type="EMBL" id="RDX77146.1"/>
    </source>
</evidence>
<keyword evidence="3" id="KW-1185">Reference proteome</keyword>
<feature type="compositionally biased region" description="Basic and acidic residues" evidence="1">
    <location>
        <begin position="57"/>
        <end position="80"/>
    </location>
</feature>
<name>A0A371FFV8_MUCPR</name>
<proteinExistence type="predicted"/>
<evidence type="ECO:0000313" key="3">
    <source>
        <dbReference type="Proteomes" id="UP000257109"/>
    </source>
</evidence>
<evidence type="ECO:0008006" key="4">
    <source>
        <dbReference type="Google" id="ProtNLM"/>
    </source>
</evidence>
<dbReference type="OrthoDB" id="1436975at2759"/>
<gene>
    <name evidence="2" type="ORF">CR513_42770</name>
</gene>
<feature type="region of interest" description="Disordered" evidence="1">
    <location>
        <begin position="57"/>
        <end position="81"/>
    </location>
</feature>
<feature type="non-terminal residue" evidence="2">
    <location>
        <position position="1"/>
    </location>
</feature>
<reference evidence="2" key="1">
    <citation type="submission" date="2018-05" db="EMBL/GenBank/DDBJ databases">
        <title>Draft genome of Mucuna pruriens seed.</title>
        <authorList>
            <person name="Nnadi N.E."/>
            <person name="Vos R."/>
            <person name="Hasami M.H."/>
            <person name="Devisetty U.K."/>
            <person name="Aguiy J.C."/>
        </authorList>
    </citation>
    <scope>NUCLEOTIDE SEQUENCE [LARGE SCALE GENOMIC DNA]</scope>
    <source>
        <strain evidence="2">JCA_2017</strain>
    </source>
</reference>
<accession>A0A371FFV8</accession>
<sequence length="112" mass="13432">MPPPLERQLGLPREEWCEFHRTPGHMTEDCRILKSQIEKLIQEGYLGCFVKRNENERLKTGELPERDRSRTLGRDSDYEQNRSQATMKKYYICVMMNPKTREKQLVETIWNT</sequence>
<dbReference type="AlphaFoldDB" id="A0A371FFV8"/>